<feature type="domain" description="Class II aldolase/adducin N-terminal" evidence="3">
    <location>
        <begin position="206"/>
        <end position="388"/>
    </location>
</feature>
<comment type="caution">
    <text evidence="4">The sequence shown here is derived from an EMBL/GenBank/DDBJ whole genome shotgun (WGS) entry which is preliminary data.</text>
</comment>
<dbReference type="InterPro" id="IPR051017">
    <property type="entry name" value="Aldolase-II_Adducin_sf"/>
</dbReference>
<dbReference type="GO" id="GO:0014069">
    <property type="term" value="C:postsynaptic density"/>
    <property type="evidence" value="ECO:0007669"/>
    <property type="project" value="TreeGrafter"/>
</dbReference>
<dbReference type="Pfam" id="PF00596">
    <property type="entry name" value="Aldolase_II"/>
    <property type="match status" value="1"/>
</dbReference>
<dbReference type="Proteomes" id="UP000708208">
    <property type="component" value="Unassembled WGS sequence"/>
</dbReference>
<feature type="region of interest" description="Disordered" evidence="2">
    <location>
        <begin position="671"/>
        <end position="835"/>
    </location>
</feature>
<dbReference type="EMBL" id="CAJVCH010571175">
    <property type="protein sequence ID" value="CAG7836837.1"/>
    <property type="molecule type" value="Genomic_DNA"/>
</dbReference>
<dbReference type="AlphaFoldDB" id="A0A8J2LI26"/>
<feature type="compositionally biased region" description="Basic and acidic residues" evidence="2">
    <location>
        <begin position="778"/>
        <end position="794"/>
    </location>
</feature>
<keyword evidence="5" id="KW-1185">Reference proteome</keyword>
<evidence type="ECO:0000259" key="3">
    <source>
        <dbReference type="SMART" id="SM01007"/>
    </source>
</evidence>
<dbReference type="GO" id="GO:0005886">
    <property type="term" value="C:plasma membrane"/>
    <property type="evidence" value="ECO:0007669"/>
    <property type="project" value="UniProtKB-SubCell"/>
</dbReference>
<dbReference type="GO" id="GO:0005856">
    <property type="term" value="C:cytoskeleton"/>
    <property type="evidence" value="ECO:0007669"/>
    <property type="project" value="TreeGrafter"/>
</dbReference>
<dbReference type="PANTHER" id="PTHR10672">
    <property type="entry name" value="ADDUCIN"/>
    <property type="match status" value="1"/>
</dbReference>
<organism evidence="4 5">
    <name type="scientific">Allacma fusca</name>
    <dbReference type="NCBI Taxonomy" id="39272"/>
    <lineage>
        <taxon>Eukaryota</taxon>
        <taxon>Metazoa</taxon>
        <taxon>Ecdysozoa</taxon>
        <taxon>Arthropoda</taxon>
        <taxon>Hexapoda</taxon>
        <taxon>Collembola</taxon>
        <taxon>Symphypleona</taxon>
        <taxon>Sminthuridae</taxon>
        <taxon>Allacma</taxon>
    </lineage>
</organism>
<name>A0A8J2LI26_9HEXA</name>
<sequence>MHWTYLIWLESGVGASPAGVDDNAIYLEGLIDCRVREIVISKGLTLGCGTAPKNSLVCLSRLRESKVCDWRFRKVTVMADDTQQVVKDNPETNGVLNGTEEEDPGKAYRPPDIDADVKEMERRKRVEAIMNSRIFREELEKIIEQQMREGGPGTGTILQQISDIMGGGNTWRGSTGFRGGSCAIPINDIRGVDNIAYAKGEKLLRCKLAALYRIVDLLGWSQNIYNHITLRVSHDQDHFLINPFGMLYHEITASSLVKVDIKGNTVEAGTTNLGVNIAGFTLHSAIHASRPDLKCIVHIHHPSVVAVSCLKCGLLPVCQEAAIIGEISYHDYHGLLVDPAEKDLIIRNLGPFNKVMFLRNHGVVCCGETVEEAFWVTYNTVLACESQMKVLPLGLDNVILMSEEAKKKAYEAAHHGGAGGVNSKEEGGLVVDGKTEGRRERKWKFGELEFEALMRSLDNAGYRTGYIYRQPLKHEVPRPKYDVELPPAVSSLGYLLEEEELYRTNPKKWMEGRRGFEKTRWLNSPNTYQKVEILETGTQDPKKITKWVADGSPTHGTPVKIEHTLQFVPKGTDPKEFKKLQKQIKENRRAGGVSAGPQSQILEGVTWDEARQDANMSGTGDHVILVGAASKGIIQRDYQNHAVVYKTPYAKNPFDSVTNEEIEAYKQTIERKQKGDGDGQTSFDDSTPIVSPNADTDEDSRDAGRPHVLQIETKQVPTASKPEVVHSDASDLPDPYVARSKSARFPRELEAKIARQRRWSDSEKSPGAKSDAAVNGEETERHGAFSHSSKEGSPTKDISTEDSSSKAAEKKKKKKGLKTPSFLKKKKEKKKTADS</sequence>
<dbReference type="GO" id="GO:0051015">
    <property type="term" value="F:actin filament binding"/>
    <property type="evidence" value="ECO:0007669"/>
    <property type="project" value="TreeGrafter"/>
</dbReference>
<evidence type="ECO:0000313" key="5">
    <source>
        <dbReference type="Proteomes" id="UP000708208"/>
    </source>
</evidence>
<proteinExistence type="inferred from homology"/>
<feature type="region of interest" description="Disordered" evidence="2">
    <location>
        <begin position="88"/>
        <end position="112"/>
    </location>
</feature>
<feature type="compositionally biased region" description="Polar residues" evidence="2">
    <location>
        <begin position="679"/>
        <end position="694"/>
    </location>
</feature>
<gene>
    <name evidence="4" type="ORF">AFUS01_LOCUS46031</name>
</gene>
<accession>A0A8J2LI26</accession>
<dbReference type="PANTHER" id="PTHR10672:SF3">
    <property type="entry name" value="PROTEIN HU-LI TAI SHAO"/>
    <property type="match status" value="1"/>
</dbReference>
<protein>
    <recommendedName>
        <fullName evidence="3">Class II aldolase/adducin N-terminal domain-containing protein</fullName>
    </recommendedName>
</protein>
<dbReference type="SMART" id="SM01007">
    <property type="entry name" value="Aldolase_II"/>
    <property type="match status" value="1"/>
</dbReference>
<dbReference type="NCBIfam" id="NF005451">
    <property type="entry name" value="PRK07044.1"/>
    <property type="match status" value="1"/>
</dbReference>
<evidence type="ECO:0000313" key="4">
    <source>
        <dbReference type="EMBL" id="CAG7836837.1"/>
    </source>
</evidence>
<dbReference type="FunFam" id="3.40.225.10:FF:000013">
    <property type="entry name" value="Class II aldolase"/>
    <property type="match status" value="1"/>
</dbReference>
<feature type="compositionally biased region" description="Basic and acidic residues" evidence="2">
    <location>
        <begin position="745"/>
        <end position="766"/>
    </location>
</feature>
<evidence type="ECO:0000256" key="2">
    <source>
        <dbReference type="SAM" id="MobiDB-lite"/>
    </source>
</evidence>
<evidence type="ECO:0000256" key="1">
    <source>
        <dbReference type="ARBA" id="ARBA00006274"/>
    </source>
</evidence>
<comment type="similarity">
    <text evidence="1">Belongs to the aldolase class II family. Adducin subfamily.</text>
</comment>
<feature type="compositionally biased region" description="Basic residues" evidence="2">
    <location>
        <begin position="809"/>
        <end position="835"/>
    </location>
</feature>
<reference evidence="4" key="1">
    <citation type="submission" date="2021-06" db="EMBL/GenBank/DDBJ databases">
        <authorList>
            <person name="Hodson N. C."/>
            <person name="Mongue J. A."/>
            <person name="Jaron S. K."/>
        </authorList>
    </citation>
    <scope>NUCLEOTIDE SEQUENCE</scope>
</reference>
<dbReference type="OrthoDB" id="3238794at2759"/>
<dbReference type="InterPro" id="IPR001303">
    <property type="entry name" value="Aldolase_II/adducin_N"/>
</dbReference>